<evidence type="ECO:0000313" key="3">
    <source>
        <dbReference type="Proteomes" id="UP001432062"/>
    </source>
</evidence>
<sequence length="85" mass="9009">MAKPSCPAPGRALDAERSSGLGKPLDIGGGPMTCVISGKADADGRYCLVVTQSPNRSTYKVEFSDADHAVVFDSAGTRLYELERF</sequence>
<accession>A0ABZ1YLB3</accession>
<protein>
    <submittedName>
        <fullName evidence="2">Uncharacterized protein</fullName>
    </submittedName>
</protein>
<keyword evidence="3" id="KW-1185">Reference proteome</keyword>
<name>A0ABZ1YLB3_9NOCA</name>
<gene>
    <name evidence="2" type="ORF">OG563_25220</name>
</gene>
<organism evidence="2 3">
    <name type="scientific">Nocardia vinacea</name>
    <dbReference type="NCBI Taxonomy" id="96468"/>
    <lineage>
        <taxon>Bacteria</taxon>
        <taxon>Bacillati</taxon>
        <taxon>Actinomycetota</taxon>
        <taxon>Actinomycetes</taxon>
        <taxon>Mycobacteriales</taxon>
        <taxon>Nocardiaceae</taxon>
        <taxon>Nocardia</taxon>
    </lineage>
</organism>
<feature type="region of interest" description="Disordered" evidence="1">
    <location>
        <begin position="1"/>
        <end position="24"/>
    </location>
</feature>
<evidence type="ECO:0000256" key="1">
    <source>
        <dbReference type="SAM" id="MobiDB-lite"/>
    </source>
</evidence>
<dbReference type="EMBL" id="CP109441">
    <property type="protein sequence ID" value="WUV42559.1"/>
    <property type="molecule type" value="Genomic_DNA"/>
</dbReference>
<proteinExistence type="predicted"/>
<reference evidence="2" key="1">
    <citation type="submission" date="2022-10" db="EMBL/GenBank/DDBJ databases">
        <title>The complete genomes of actinobacterial strains from the NBC collection.</title>
        <authorList>
            <person name="Joergensen T.S."/>
            <person name="Alvarez Arevalo M."/>
            <person name="Sterndorff E.B."/>
            <person name="Faurdal D."/>
            <person name="Vuksanovic O."/>
            <person name="Mourched A.-S."/>
            <person name="Charusanti P."/>
            <person name="Shaw S."/>
            <person name="Blin K."/>
            <person name="Weber T."/>
        </authorList>
    </citation>
    <scope>NUCLEOTIDE SEQUENCE</scope>
    <source>
        <strain evidence="2">NBC_01482</strain>
    </source>
</reference>
<dbReference type="RefSeq" id="WP_329405228.1">
    <property type="nucleotide sequence ID" value="NZ_CP109441.1"/>
</dbReference>
<dbReference type="Proteomes" id="UP001432062">
    <property type="component" value="Chromosome"/>
</dbReference>
<evidence type="ECO:0000313" key="2">
    <source>
        <dbReference type="EMBL" id="WUV42559.1"/>
    </source>
</evidence>